<name>A0A150TLG2_SORCE</name>
<dbReference type="EMBL" id="JEME01002010">
    <property type="protein sequence ID" value="KYG05510.1"/>
    <property type="molecule type" value="Genomic_DNA"/>
</dbReference>
<organism evidence="1 2">
    <name type="scientific">Sorangium cellulosum</name>
    <name type="common">Polyangium cellulosum</name>
    <dbReference type="NCBI Taxonomy" id="56"/>
    <lineage>
        <taxon>Bacteria</taxon>
        <taxon>Pseudomonadati</taxon>
        <taxon>Myxococcota</taxon>
        <taxon>Polyangia</taxon>
        <taxon>Polyangiales</taxon>
        <taxon>Polyangiaceae</taxon>
        <taxon>Sorangium</taxon>
    </lineage>
</organism>
<reference evidence="1 2" key="1">
    <citation type="submission" date="2014-02" db="EMBL/GenBank/DDBJ databases">
        <title>The small core and large imbalanced accessory genome model reveals a collaborative survival strategy of Sorangium cellulosum strains in nature.</title>
        <authorList>
            <person name="Han K."/>
            <person name="Peng R."/>
            <person name="Blom J."/>
            <person name="Li Y.-Z."/>
        </authorList>
    </citation>
    <scope>NUCLEOTIDE SEQUENCE [LARGE SCALE GENOMIC DNA]</scope>
    <source>
        <strain evidence="1 2">So0007-03</strain>
    </source>
</reference>
<gene>
    <name evidence="1" type="ORF">BE21_40170</name>
</gene>
<sequence>MDLIMTQIRFHVARSLVAVPTLSGLAAACSSADPEPEQSEMDLSEAELWETSAPLERGDAETRAEADVTLADIHRHLLPGTSVPAALVQADARAAARASAPDYEAQPPDDAFASDSEFAKPGASAVAWDWNADAMRRDLAAAAAQAQSRKRLFVGLRRDLAVAASNVTE</sequence>
<proteinExistence type="predicted"/>
<dbReference type="AlphaFoldDB" id="A0A150TLG2"/>
<comment type="caution">
    <text evidence="1">The sequence shown here is derived from an EMBL/GenBank/DDBJ whole genome shotgun (WGS) entry which is preliminary data.</text>
</comment>
<dbReference type="Proteomes" id="UP000075502">
    <property type="component" value="Unassembled WGS sequence"/>
</dbReference>
<protein>
    <submittedName>
        <fullName evidence="1">Uncharacterized protein</fullName>
    </submittedName>
</protein>
<accession>A0A150TLG2</accession>
<evidence type="ECO:0000313" key="1">
    <source>
        <dbReference type="EMBL" id="KYG05510.1"/>
    </source>
</evidence>
<evidence type="ECO:0000313" key="2">
    <source>
        <dbReference type="Proteomes" id="UP000075502"/>
    </source>
</evidence>